<dbReference type="GO" id="GO:0015031">
    <property type="term" value="P:protein transport"/>
    <property type="evidence" value="ECO:0007669"/>
    <property type="project" value="UniProtKB-KW"/>
</dbReference>
<dbReference type="Pfam" id="PF01849">
    <property type="entry name" value="NAC"/>
    <property type="match status" value="1"/>
</dbReference>
<evidence type="ECO:0000313" key="9">
    <source>
        <dbReference type="EMBL" id="OMH83108.1"/>
    </source>
</evidence>
<evidence type="ECO:0000259" key="7">
    <source>
        <dbReference type="PROSITE" id="PS51151"/>
    </source>
</evidence>
<dbReference type="SUPFAM" id="SSF46934">
    <property type="entry name" value="UBA-like"/>
    <property type="match status" value="1"/>
</dbReference>
<dbReference type="AlphaFoldDB" id="A0A1R1PEZ7"/>
<gene>
    <name evidence="9" type="ORF">AX774_g3388</name>
    <name evidence="8" type="ORF">AX774_g7134</name>
</gene>
<proteinExistence type="inferred from homology"/>
<evidence type="ECO:0000256" key="1">
    <source>
        <dbReference type="ARBA" id="ARBA00009882"/>
    </source>
</evidence>
<reference evidence="10" key="1">
    <citation type="submission" date="2017-01" db="EMBL/GenBank/DDBJ databases">
        <authorList>
            <person name="Wang Y."/>
            <person name="White M."/>
            <person name="Kvist S."/>
            <person name="Moncalvo J.-M."/>
        </authorList>
    </citation>
    <scope>NUCLEOTIDE SEQUENCE [LARGE SCALE GENOMIC DNA]</scope>
    <source>
        <strain evidence="10">COL-18-3</strain>
    </source>
</reference>
<dbReference type="Pfam" id="PF19026">
    <property type="entry name" value="UBA_HYPK"/>
    <property type="match status" value="1"/>
</dbReference>
<dbReference type="InterPro" id="IPR038187">
    <property type="entry name" value="NAC_A/B_dom_sf"/>
</dbReference>
<feature type="compositionally biased region" description="Polar residues" evidence="6">
    <location>
        <begin position="117"/>
        <end position="128"/>
    </location>
</feature>
<dbReference type="PIRSF" id="PIRSF015901">
    <property type="entry name" value="NAC_alpha"/>
    <property type="match status" value="1"/>
</dbReference>
<dbReference type="Gene3D" id="2.20.70.30">
    <property type="entry name" value="Nascent polypeptide-associated complex domain"/>
    <property type="match status" value="1"/>
</dbReference>
<dbReference type="Gene3D" id="1.10.8.10">
    <property type="entry name" value="DNA helicase RuvA subunit, C-terminal domain"/>
    <property type="match status" value="1"/>
</dbReference>
<dbReference type="SMART" id="SM01407">
    <property type="entry name" value="NAC"/>
    <property type="match status" value="1"/>
</dbReference>
<keyword evidence="10" id="KW-1185">Reference proteome</keyword>
<protein>
    <recommendedName>
        <fullName evidence="2">Nascent polypeptide-associated complex subunit alpha</fullName>
    </recommendedName>
    <alternativeName>
        <fullName evidence="5">Alpha-NAC</fullName>
    </alternativeName>
</protein>
<dbReference type="InterPro" id="IPR002715">
    <property type="entry name" value="Nas_poly-pep-assoc_cplx_dom"/>
</dbReference>
<dbReference type="PANTHER" id="PTHR21713">
    <property type="entry name" value="NASCENT POLYPEPTIDE ASSOCIATED COMPLEX ALPHA SUBUNIT-RELATED"/>
    <property type="match status" value="1"/>
</dbReference>
<accession>A0A1R1PEZ7</accession>
<dbReference type="CDD" id="cd14358">
    <property type="entry name" value="UBA_NAC_euk"/>
    <property type="match status" value="1"/>
</dbReference>
<keyword evidence="4" id="KW-0653">Protein transport</keyword>
<feature type="region of interest" description="Disordered" evidence="6">
    <location>
        <begin position="110"/>
        <end position="146"/>
    </location>
</feature>
<dbReference type="EMBL" id="LSSK01000513">
    <property type="protein sequence ID" value="OMH83108.1"/>
    <property type="molecule type" value="Genomic_DNA"/>
</dbReference>
<organism evidence="8 10">
    <name type="scientific">Zancudomyces culisetae</name>
    <name type="common">Gut fungus</name>
    <name type="synonym">Smittium culisetae</name>
    <dbReference type="NCBI Taxonomy" id="1213189"/>
    <lineage>
        <taxon>Eukaryota</taxon>
        <taxon>Fungi</taxon>
        <taxon>Fungi incertae sedis</taxon>
        <taxon>Zoopagomycota</taxon>
        <taxon>Kickxellomycotina</taxon>
        <taxon>Harpellomycetes</taxon>
        <taxon>Harpellales</taxon>
        <taxon>Legeriomycetaceae</taxon>
        <taxon>Zancudomyces</taxon>
    </lineage>
</organism>
<dbReference type="PROSITE" id="PS51151">
    <property type="entry name" value="NAC_AB"/>
    <property type="match status" value="1"/>
</dbReference>
<evidence type="ECO:0000256" key="5">
    <source>
        <dbReference type="ARBA" id="ARBA00030300"/>
    </source>
</evidence>
<evidence type="ECO:0000313" key="8">
    <source>
        <dbReference type="EMBL" id="OMH79452.1"/>
    </source>
</evidence>
<dbReference type="InterPro" id="IPR009060">
    <property type="entry name" value="UBA-like_sf"/>
</dbReference>
<comment type="caution">
    <text evidence="8">The sequence shown here is derived from an EMBL/GenBank/DDBJ whole genome shotgun (WGS) entry which is preliminary data.</text>
</comment>
<sequence length="181" mass="20040">MADQVDSTTNIQQQSAANKLEKRARKVLEKQGLVLVPGIARLTIKRTNTKLNDKSNILFINRPEVYKSLTSNTYVVFGKAEQLMNDDFFNLQQQMQAAAAAAAEQQAAPSVEDVQKMTESLSVSSQSKDTSEKEPEEDSTGLNQEDISLVMKQASVSKNKAIKALRENNNDVVEAIMTLMM</sequence>
<evidence type="ECO:0000313" key="10">
    <source>
        <dbReference type="Proteomes" id="UP000188320"/>
    </source>
</evidence>
<dbReference type="GO" id="GO:0005854">
    <property type="term" value="C:nascent polypeptide-associated complex"/>
    <property type="evidence" value="ECO:0007669"/>
    <property type="project" value="InterPro"/>
</dbReference>
<dbReference type="EMBL" id="LSSK01001553">
    <property type="protein sequence ID" value="OMH79452.1"/>
    <property type="molecule type" value="Genomic_DNA"/>
</dbReference>
<name>A0A1R1PEZ7_ZANCU</name>
<reference evidence="8" key="2">
    <citation type="submission" date="2017-01" db="EMBL/GenBank/DDBJ databases">
        <authorList>
            <person name="Mah S.A."/>
            <person name="Swanson W.J."/>
            <person name="Moy G.W."/>
            <person name="Vacquier V.D."/>
        </authorList>
    </citation>
    <scope>NUCLEOTIDE SEQUENCE [LARGE SCALE GENOMIC DNA]</scope>
    <source>
        <strain evidence="8">COL-18-3</strain>
    </source>
</reference>
<dbReference type="InterPro" id="IPR016641">
    <property type="entry name" value="EGD2/NACA0like"/>
</dbReference>
<feature type="domain" description="NAC-A/B" evidence="7">
    <location>
        <begin position="18"/>
        <end position="89"/>
    </location>
</feature>
<dbReference type="InterPro" id="IPR044034">
    <property type="entry name" value="NAC-like_UBA"/>
</dbReference>
<evidence type="ECO:0000256" key="4">
    <source>
        <dbReference type="ARBA" id="ARBA00022927"/>
    </source>
</evidence>
<comment type="similarity">
    <text evidence="1">Belongs to the NAC-alpha family.</text>
</comment>
<dbReference type="Proteomes" id="UP000188320">
    <property type="component" value="Unassembled WGS sequence"/>
</dbReference>
<evidence type="ECO:0000256" key="6">
    <source>
        <dbReference type="SAM" id="MobiDB-lite"/>
    </source>
</evidence>
<keyword evidence="3" id="KW-0813">Transport</keyword>
<dbReference type="OrthoDB" id="3169036at2759"/>
<evidence type="ECO:0000256" key="3">
    <source>
        <dbReference type="ARBA" id="ARBA00022448"/>
    </source>
</evidence>
<dbReference type="CDD" id="cd22054">
    <property type="entry name" value="NAC_NACA"/>
    <property type="match status" value="1"/>
</dbReference>
<evidence type="ECO:0000256" key="2">
    <source>
        <dbReference type="ARBA" id="ARBA00014437"/>
    </source>
</evidence>